<dbReference type="InterPro" id="IPR015422">
    <property type="entry name" value="PyrdxlP-dep_Trfase_small"/>
</dbReference>
<comment type="cofactor">
    <cofactor evidence="1">
        <name>pyridoxal 5'-phosphate</name>
        <dbReference type="ChEBI" id="CHEBI:597326"/>
    </cofactor>
</comment>
<dbReference type="STRING" id="500610.SAMN02799615_00053"/>
<dbReference type="Pfam" id="PF00155">
    <property type="entry name" value="Aminotran_1_2"/>
    <property type="match status" value="1"/>
</dbReference>
<dbReference type="SUPFAM" id="SSF53383">
    <property type="entry name" value="PLP-dependent transferases"/>
    <property type="match status" value="1"/>
</dbReference>
<dbReference type="PANTHER" id="PTHR13693">
    <property type="entry name" value="CLASS II AMINOTRANSFERASE/8-AMINO-7-OXONONANOATE SYNTHASE"/>
    <property type="match status" value="1"/>
</dbReference>
<name>A0A1I1WXT6_9GAMM</name>
<evidence type="ECO:0000256" key="2">
    <source>
        <dbReference type="ARBA" id="ARBA00022679"/>
    </source>
</evidence>
<dbReference type="Proteomes" id="UP000199477">
    <property type="component" value="Unassembled WGS sequence"/>
</dbReference>
<dbReference type="GO" id="GO:0016740">
    <property type="term" value="F:transferase activity"/>
    <property type="evidence" value="ECO:0007669"/>
    <property type="project" value="UniProtKB-KW"/>
</dbReference>
<accession>A0A1I1WXT6</accession>
<evidence type="ECO:0000256" key="1">
    <source>
        <dbReference type="ARBA" id="ARBA00001933"/>
    </source>
</evidence>
<dbReference type="InterPro" id="IPR015424">
    <property type="entry name" value="PyrdxlP-dep_Trfase"/>
</dbReference>
<dbReference type="GO" id="GO:0030170">
    <property type="term" value="F:pyridoxal phosphate binding"/>
    <property type="evidence" value="ECO:0007669"/>
    <property type="project" value="InterPro"/>
</dbReference>
<dbReference type="InterPro" id="IPR015421">
    <property type="entry name" value="PyrdxlP-dep_Trfase_major"/>
</dbReference>
<dbReference type="InterPro" id="IPR004839">
    <property type="entry name" value="Aminotransferase_I/II_large"/>
</dbReference>
<reference evidence="5" key="1">
    <citation type="submission" date="2016-10" db="EMBL/GenBank/DDBJ databases">
        <authorList>
            <person name="Varghese N."/>
            <person name="Submissions S."/>
        </authorList>
    </citation>
    <scope>NUCLEOTIDE SEQUENCE [LARGE SCALE GENOMIC DNA]</scope>
    <source>
        <strain evidence="5">UNC178MFTsu3.1</strain>
    </source>
</reference>
<keyword evidence="2" id="KW-0808">Transferase</keyword>
<protein>
    <submittedName>
        <fullName evidence="4">7-keto-8-aminopelargonate synthetase</fullName>
    </submittedName>
</protein>
<dbReference type="Gene3D" id="3.40.640.10">
    <property type="entry name" value="Type I PLP-dependent aspartate aminotransferase-like (Major domain)"/>
    <property type="match status" value="1"/>
</dbReference>
<organism evidence="4 5">
    <name type="scientific">Dyella marensis</name>
    <dbReference type="NCBI Taxonomy" id="500610"/>
    <lineage>
        <taxon>Bacteria</taxon>
        <taxon>Pseudomonadati</taxon>
        <taxon>Pseudomonadota</taxon>
        <taxon>Gammaproteobacteria</taxon>
        <taxon>Lysobacterales</taxon>
        <taxon>Rhodanobacteraceae</taxon>
        <taxon>Dyella</taxon>
    </lineage>
</organism>
<dbReference type="AlphaFoldDB" id="A0A1I1WXT6"/>
<keyword evidence="5" id="KW-1185">Reference proteome</keyword>
<dbReference type="Gene3D" id="3.90.1150.10">
    <property type="entry name" value="Aspartate Aminotransferase, domain 1"/>
    <property type="match status" value="1"/>
</dbReference>
<dbReference type="EMBL" id="FONH01000001">
    <property type="protein sequence ID" value="SFD99889.1"/>
    <property type="molecule type" value="Genomic_DNA"/>
</dbReference>
<sequence length="410" mass="44749">MDQSDSNEIVGPRRYRNAEAMLAHGERVWLRAADSGLLNIQVDHESNDRLIVRDSGHEFTLLCSCSYLGLNHHPKIIEGAVSALRKAGTTGLSIAEVRVRLNLLVELEESLRDLYGAPALPGVSCSVLTAGILPLIASGHIGGGSGPRVMVFDRFCHFSMAYIKPICGDEALVLNCPHNDLNYLEDICKKYPRVAYVADGAYSMGGRTALEGLIELQDRYGLFLYFDDSHALSIEGPHGEGYVRSRMEMNPLTMIVGSLAKAFGASGGVAMLGSERDFQFLYRNAGPVTWSQNMDVAAVGACLASAELHRTAELGQLQAKLQRNIDVFDRRFPTRFSGNGLPIRLIDVGDEDLAVRLSEQLYQAGYYCSAVFFPIVARGAAGVRVMLRADLEADRLDHFCDAVESLMASA</sequence>
<evidence type="ECO:0000313" key="5">
    <source>
        <dbReference type="Proteomes" id="UP000199477"/>
    </source>
</evidence>
<evidence type="ECO:0000313" key="4">
    <source>
        <dbReference type="EMBL" id="SFD99889.1"/>
    </source>
</evidence>
<proteinExistence type="predicted"/>
<dbReference type="InterPro" id="IPR050087">
    <property type="entry name" value="AON_synthase_class-II"/>
</dbReference>
<gene>
    <name evidence="4" type="ORF">SAMN02799615_00053</name>
</gene>
<dbReference type="NCBIfam" id="NF005697">
    <property type="entry name" value="PRK07505.1"/>
    <property type="match status" value="1"/>
</dbReference>
<feature type="domain" description="Aminotransferase class I/classII large" evidence="3">
    <location>
        <begin position="178"/>
        <end position="403"/>
    </location>
</feature>
<evidence type="ECO:0000259" key="3">
    <source>
        <dbReference type="Pfam" id="PF00155"/>
    </source>
</evidence>